<dbReference type="SUPFAM" id="SSF56112">
    <property type="entry name" value="Protein kinase-like (PK-like)"/>
    <property type="match status" value="1"/>
</dbReference>
<dbReference type="Gene3D" id="3.30.200.20">
    <property type="entry name" value="Phosphorylase Kinase, domain 1"/>
    <property type="match status" value="1"/>
</dbReference>
<dbReference type="Proteomes" id="UP000681967">
    <property type="component" value="Unassembled WGS sequence"/>
</dbReference>
<evidence type="ECO:0000313" key="5">
    <source>
        <dbReference type="Proteomes" id="UP000663824"/>
    </source>
</evidence>
<dbReference type="InterPro" id="IPR011009">
    <property type="entry name" value="Kinase-like_dom_sf"/>
</dbReference>
<dbReference type="EMBL" id="CAJNRE010015808">
    <property type="protein sequence ID" value="CAF2141176.1"/>
    <property type="molecule type" value="Genomic_DNA"/>
</dbReference>
<sequence>MEVTQKVAQYISDSSDEEVDIITVILFNKLIIFILFTGDGNFGIVTLTQLEHRPDVSFACKTMALENHGNNSYSSESSLKAMRTVGNDRHPYIVHFYAARIDLIEGQSIICMEVLDRFYPILHSCFKPTNIVLVYLYED</sequence>
<name>A0A816X0V7_9BILA</name>
<reference evidence="2" key="1">
    <citation type="submission" date="2021-02" db="EMBL/GenBank/DDBJ databases">
        <authorList>
            <person name="Nowell W R."/>
        </authorList>
    </citation>
    <scope>NUCLEOTIDE SEQUENCE</scope>
</reference>
<evidence type="ECO:0008006" key="6">
    <source>
        <dbReference type="Google" id="ProtNLM"/>
    </source>
</evidence>
<accession>A0A816X0V7</accession>
<evidence type="ECO:0000313" key="4">
    <source>
        <dbReference type="EMBL" id="CAF3888128.1"/>
    </source>
</evidence>
<protein>
    <recommendedName>
        <fullName evidence="6">Protein kinase domain-containing protein</fullName>
    </recommendedName>
</protein>
<evidence type="ECO:0000313" key="2">
    <source>
        <dbReference type="EMBL" id="CAF2141176.1"/>
    </source>
</evidence>
<comment type="caution">
    <text evidence="2">The sequence shown here is derived from an EMBL/GenBank/DDBJ whole genome shotgun (WGS) entry which is preliminary data.</text>
</comment>
<evidence type="ECO:0000313" key="3">
    <source>
        <dbReference type="EMBL" id="CAF3887320.1"/>
    </source>
</evidence>
<dbReference type="Proteomes" id="UP000663824">
    <property type="component" value="Unassembled WGS sequence"/>
</dbReference>
<dbReference type="EMBL" id="CAJNOV010001651">
    <property type="protein sequence ID" value="CAF1072814.1"/>
    <property type="molecule type" value="Genomic_DNA"/>
</dbReference>
<dbReference type="Proteomes" id="UP000663855">
    <property type="component" value="Unassembled WGS sequence"/>
</dbReference>
<proteinExistence type="predicted"/>
<gene>
    <name evidence="3" type="ORF">BYL167_LOCUS7765</name>
    <name evidence="1" type="ORF">CJN711_LOCUS5806</name>
    <name evidence="2" type="ORF">MBJ925_LOCUS29550</name>
    <name evidence="4" type="ORF">SMN809_LOCUS5974</name>
</gene>
<dbReference type="Proteomes" id="UP000676336">
    <property type="component" value="Unassembled WGS sequence"/>
</dbReference>
<organism evidence="2 5">
    <name type="scientific">Rotaria magnacalcarata</name>
    <dbReference type="NCBI Taxonomy" id="392030"/>
    <lineage>
        <taxon>Eukaryota</taxon>
        <taxon>Metazoa</taxon>
        <taxon>Spiralia</taxon>
        <taxon>Gnathifera</taxon>
        <taxon>Rotifera</taxon>
        <taxon>Eurotatoria</taxon>
        <taxon>Bdelloidea</taxon>
        <taxon>Philodinida</taxon>
        <taxon>Philodinidae</taxon>
        <taxon>Rotaria</taxon>
    </lineage>
</organism>
<evidence type="ECO:0000313" key="1">
    <source>
        <dbReference type="EMBL" id="CAF1072814.1"/>
    </source>
</evidence>
<dbReference type="AlphaFoldDB" id="A0A816X0V7"/>
<dbReference type="EMBL" id="CAJOBI010001564">
    <property type="protein sequence ID" value="CAF3888128.1"/>
    <property type="molecule type" value="Genomic_DNA"/>
</dbReference>
<dbReference type="EMBL" id="CAJOBH010002048">
    <property type="protein sequence ID" value="CAF3887320.1"/>
    <property type="molecule type" value="Genomic_DNA"/>
</dbReference>